<dbReference type="PANTHER" id="PTHR30572">
    <property type="entry name" value="MEMBRANE COMPONENT OF TRANSPORTER-RELATED"/>
    <property type="match status" value="1"/>
</dbReference>
<name>A0A1J5NIN4_NEOTH</name>
<keyword evidence="3 7" id="KW-0812">Transmembrane</keyword>
<evidence type="ECO:0000256" key="6">
    <source>
        <dbReference type="ARBA" id="ARBA00038076"/>
    </source>
</evidence>
<comment type="caution">
    <text evidence="10">The sequence shown here is derived from an EMBL/GenBank/DDBJ whole genome shotgun (WGS) entry which is preliminary data.</text>
</comment>
<accession>A0A1J5NIN4</accession>
<dbReference type="GO" id="GO:0022857">
    <property type="term" value="F:transmembrane transporter activity"/>
    <property type="evidence" value="ECO:0007669"/>
    <property type="project" value="TreeGrafter"/>
</dbReference>
<evidence type="ECO:0000256" key="1">
    <source>
        <dbReference type="ARBA" id="ARBA00004651"/>
    </source>
</evidence>
<keyword evidence="4 7" id="KW-1133">Transmembrane helix</keyword>
<comment type="subcellular location">
    <subcellularLocation>
        <location evidence="1">Cell membrane</location>
        <topology evidence="1">Multi-pass membrane protein</topology>
    </subcellularLocation>
</comment>
<evidence type="ECO:0000256" key="4">
    <source>
        <dbReference type="ARBA" id="ARBA00022989"/>
    </source>
</evidence>
<sequence length="396" mass="42372">MNLVEGFFLALEGIWSNKLRSFLTMLGITIGIAAVITVVAVGEGGRAVLMQEMEKIGSNLFAVYIPWNSSQMPRENELTLEDVTAIKELVPAVKYLAPSSFNQANISSGRKEKAVTVQGTTADYGPLRNVETLHGRFLTSADVAAARPAVVIDEKLAAELFRSGDAVGQKVLLKGTSAVIVGVAKAESSFLSGGDQTSTVYIPITYWQQLFPHRPINQLEGQAASKDQVDPAMKLAARILERRHNAAPGRYQTMSMEQQMAVANRVTGILTLIIGAIAAISLFVGGIGVMNIMLVSVTERTREIGIRMALGARRRDIMGQFLVEAITISVVGGVLGMLIGAGGALAIAHFAHWPPLISGSTVAIAFTFSTAVGLFFGLYPANKAARLDPIEALRYE</sequence>
<feature type="transmembrane region" description="Helical" evidence="7">
    <location>
        <begin position="356"/>
        <end position="379"/>
    </location>
</feature>
<dbReference type="OrthoDB" id="9770036at2"/>
<evidence type="ECO:0000313" key="10">
    <source>
        <dbReference type="EMBL" id="OIQ58422.1"/>
    </source>
</evidence>
<evidence type="ECO:0000256" key="7">
    <source>
        <dbReference type="SAM" id="Phobius"/>
    </source>
</evidence>
<protein>
    <submittedName>
        <fullName evidence="10">Putative ABC transporter permease YknZ</fullName>
    </submittedName>
</protein>
<gene>
    <name evidence="10" type="primary">yknZ</name>
    <name evidence="10" type="ORF">MOTE_19440</name>
</gene>
<dbReference type="EMBL" id="MDDC01000015">
    <property type="protein sequence ID" value="OIQ58422.1"/>
    <property type="molecule type" value="Genomic_DNA"/>
</dbReference>
<dbReference type="Pfam" id="PF12704">
    <property type="entry name" value="MacB_PCD"/>
    <property type="match status" value="1"/>
</dbReference>
<evidence type="ECO:0000256" key="2">
    <source>
        <dbReference type="ARBA" id="ARBA00022475"/>
    </source>
</evidence>
<feature type="transmembrane region" description="Helical" evidence="7">
    <location>
        <begin position="269"/>
        <end position="296"/>
    </location>
</feature>
<organism evidence="10 11">
    <name type="scientific">Neomoorella thermoacetica</name>
    <name type="common">Clostridium thermoaceticum</name>
    <dbReference type="NCBI Taxonomy" id="1525"/>
    <lineage>
        <taxon>Bacteria</taxon>
        <taxon>Bacillati</taxon>
        <taxon>Bacillota</taxon>
        <taxon>Clostridia</taxon>
        <taxon>Neomoorellales</taxon>
        <taxon>Neomoorellaceae</taxon>
        <taxon>Neomoorella</taxon>
    </lineage>
</organism>
<dbReference type="PANTHER" id="PTHR30572:SF4">
    <property type="entry name" value="ABC TRANSPORTER PERMEASE YTRF"/>
    <property type="match status" value="1"/>
</dbReference>
<evidence type="ECO:0000259" key="8">
    <source>
        <dbReference type="Pfam" id="PF02687"/>
    </source>
</evidence>
<dbReference type="AlphaFoldDB" id="A0A1J5NIN4"/>
<reference evidence="10 11" key="1">
    <citation type="submission" date="2016-08" db="EMBL/GenBank/DDBJ databases">
        <title>Genome-based comparison of Moorella thermoacetic strains.</title>
        <authorList>
            <person name="Poehlein A."/>
            <person name="Bengelsdorf F.R."/>
            <person name="Esser C."/>
            <person name="Duerre P."/>
            <person name="Daniel R."/>
        </authorList>
    </citation>
    <scope>NUCLEOTIDE SEQUENCE [LARGE SCALE GENOMIC DNA]</scope>
    <source>
        <strain evidence="10 11">DSM 21394</strain>
    </source>
</reference>
<evidence type="ECO:0000259" key="9">
    <source>
        <dbReference type="Pfam" id="PF12704"/>
    </source>
</evidence>
<feature type="domain" description="MacB-like periplasmic core" evidence="9">
    <location>
        <begin position="21"/>
        <end position="234"/>
    </location>
</feature>
<comment type="similarity">
    <text evidence="6">Belongs to the ABC-4 integral membrane protein family.</text>
</comment>
<dbReference type="GO" id="GO:0005886">
    <property type="term" value="C:plasma membrane"/>
    <property type="evidence" value="ECO:0007669"/>
    <property type="project" value="UniProtKB-SubCell"/>
</dbReference>
<keyword evidence="2" id="KW-1003">Cell membrane</keyword>
<feature type="transmembrane region" description="Helical" evidence="7">
    <location>
        <begin position="317"/>
        <end position="350"/>
    </location>
</feature>
<dbReference type="Pfam" id="PF02687">
    <property type="entry name" value="FtsX"/>
    <property type="match status" value="1"/>
</dbReference>
<dbReference type="InterPro" id="IPR003838">
    <property type="entry name" value="ABC3_permease_C"/>
</dbReference>
<evidence type="ECO:0000256" key="3">
    <source>
        <dbReference type="ARBA" id="ARBA00022692"/>
    </source>
</evidence>
<evidence type="ECO:0000256" key="5">
    <source>
        <dbReference type="ARBA" id="ARBA00023136"/>
    </source>
</evidence>
<feature type="domain" description="ABC3 transporter permease C-terminal" evidence="8">
    <location>
        <begin position="276"/>
        <end position="389"/>
    </location>
</feature>
<feature type="transmembrane region" description="Helical" evidence="7">
    <location>
        <begin position="21"/>
        <end position="42"/>
    </location>
</feature>
<proteinExistence type="inferred from homology"/>
<evidence type="ECO:0000313" key="11">
    <source>
        <dbReference type="Proteomes" id="UP000182811"/>
    </source>
</evidence>
<dbReference type="InterPro" id="IPR050250">
    <property type="entry name" value="Macrolide_Exporter_MacB"/>
</dbReference>
<dbReference type="Proteomes" id="UP000182811">
    <property type="component" value="Unassembled WGS sequence"/>
</dbReference>
<keyword evidence="5 7" id="KW-0472">Membrane</keyword>
<dbReference type="InterPro" id="IPR025857">
    <property type="entry name" value="MacB_PCD"/>
</dbReference>